<reference evidence="3" key="1">
    <citation type="journal article" date="2016" name="Proc. Natl. Acad. Sci. U.S.A.">
        <title>Comparative genomics of biotechnologically important yeasts.</title>
        <authorList>
            <person name="Riley R."/>
            <person name="Haridas S."/>
            <person name="Wolfe K.H."/>
            <person name="Lopes M.R."/>
            <person name="Hittinger C.T."/>
            <person name="Goeker M."/>
            <person name="Salamov A.A."/>
            <person name="Wisecaver J.H."/>
            <person name="Long T.M."/>
            <person name="Calvey C.H."/>
            <person name="Aerts A.L."/>
            <person name="Barry K.W."/>
            <person name="Choi C."/>
            <person name="Clum A."/>
            <person name="Coughlan A.Y."/>
            <person name="Deshpande S."/>
            <person name="Douglass A.P."/>
            <person name="Hanson S.J."/>
            <person name="Klenk H.-P."/>
            <person name="LaButti K.M."/>
            <person name="Lapidus A."/>
            <person name="Lindquist E.A."/>
            <person name="Lipzen A.M."/>
            <person name="Meier-Kolthoff J.P."/>
            <person name="Ohm R.A."/>
            <person name="Otillar R.P."/>
            <person name="Pangilinan J.L."/>
            <person name="Peng Y."/>
            <person name="Rokas A."/>
            <person name="Rosa C.A."/>
            <person name="Scheuner C."/>
            <person name="Sibirny A.A."/>
            <person name="Slot J.C."/>
            <person name="Stielow J.B."/>
            <person name="Sun H."/>
            <person name="Kurtzman C.P."/>
            <person name="Blackwell M."/>
            <person name="Grigoriev I.V."/>
            <person name="Jeffries T.W."/>
        </authorList>
    </citation>
    <scope>NUCLEOTIDE SEQUENCE [LARGE SCALE GENOMIC DNA]</scope>
    <source>
        <strain evidence="3">NRRL Y-1626</strain>
    </source>
</reference>
<feature type="compositionally biased region" description="Polar residues" evidence="1">
    <location>
        <begin position="102"/>
        <end position="120"/>
    </location>
</feature>
<feature type="compositionally biased region" description="Polar residues" evidence="1">
    <location>
        <begin position="152"/>
        <end position="164"/>
    </location>
</feature>
<comment type="caution">
    <text evidence="2">The sequence shown here is derived from an EMBL/GenBank/DDBJ whole genome shotgun (WGS) entry which is preliminary data.</text>
</comment>
<feature type="compositionally biased region" description="Low complexity" evidence="1">
    <location>
        <begin position="15"/>
        <end position="32"/>
    </location>
</feature>
<sequence>MLATSGSEMKETTTKEASGTATTSSSTTSSTSVDNSVFSDKKAPLSENTGSIDVVDFNTENLKTIQPFNNHDETKQPVKDEFHAKKTTKPSLKLLNDHSFTKKNGLQSPPISNVNTTANSDVEIFSDEPNTNNNNELNDRIFDNKKLHNENDNNLNKISDTKPVTITKKSKNSREQ</sequence>
<proteinExistence type="predicted"/>
<dbReference type="Proteomes" id="UP000092321">
    <property type="component" value="Unassembled WGS sequence"/>
</dbReference>
<evidence type="ECO:0000256" key="1">
    <source>
        <dbReference type="SAM" id="MobiDB-lite"/>
    </source>
</evidence>
<protein>
    <submittedName>
        <fullName evidence="2">Uncharacterized protein</fullName>
    </submittedName>
</protein>
<organism evidence="2 3">
    <name type="scientific">Hanseniaspora valbyensis NRRL Y-1626</name>
    <dbReference type="NCBI Taxonomy" id="766949"/>
    <lineage>
        <taxon>Eukaryota</taxon>
        <taxon>Fungi</taxon>
        <taxon>Dikarya</taxon>
        <taxon>Ascomycota</taxon>
        <taxon>Saccharomycotina</taxon>
        <taxon>Saccharomycetes</taxon>
        <taxon>Saccharomycodales</taxon>
        <taxon>Saccharomycodaceae</taxon>
        <taxon>Hanseniaspora</taxon>
    </lineage>
</organism>
<accession>A0A1B7T7T4</accession>
<feature type="region of interest" description="Disordered" evidence="1">
    <location>
        <begin position="1"/>
        <end position="51"/>
    </location>
</feature>
<dbReference type="EMBL" id="LXPE01000418">
    <property type="protein sequence ID" value="OBA24794.1"/>
    <property type="molecule type" value="Genomic_DNA"/>
</dbReference>
<feature type="compositionally biased region" description="Basic and acidic residues" evidence="1">
    <location>
        <begin position="70"/>
        <end position="84"/>
    </location>
</feature>
<dbReference type="AlphaFoldDB" id="A0A1B7T7T4"/>
<feature type="compositionally biased region" description="Basic and acidic residues" evidence="1">
    <location>
        <begin position="137"/>
        <end position="151"/>
    </location>
</feature>
<evidence type="ECO:0000313" key="2">
    <source>
        <dbReference type="EMBL" id="OBA24794.1"/>
    </source>
</evidence>
<name>A0A1B7T7T4_9ASCO</name>
<evidence type="ECO:0000313" key="3">
    <source>
        <dbReference type="Proteomes" id="UP000092321"/>
    </source>
</evidence>
<keyword evidence="3" id="KW-1185">Reference proteome</keyword>
<feature type="region of interest" description="Disordered" evidence="1">
    <location>
        <begin position="64"/>
        <end position="176"/>
    </location>
</feature>
<gene>
    <name evidence="2" type="ORF">HANVADRAFT_64073</name>
</gene>